<evidence type="ECO:0000313" key="2">
    <source>
        <dbReference type="Proteomes" id="UP001199525"/>
    </source>
</evidence>
<organism evidence="1 2">
    <name type="scientific">Nostoc favosum CHAB5714</name>
    <dbReference type="NCBI Taxonomy" id="2780399"/>
    <lineage>
        <taxon>Bacteria</taxon>
        <taxon>Bacillati</taxon>
        <taxon>Cyanobacteriota</taxon>
        <taxon>Cyanophyceae</taxon>
        <taxon>Nostocales</taxon>
        <taxon>Nostocaceae</taxon>
        <taxon>Nostoc</taxon>
        <taxon>Nostoc favosum</taxon>
    </lineage>
</organism>
<comment type="caution">
    <text evidence="1">The sequence shown here is derived from an EMBL/GenBank/DDBJ whole genome shotgun (WGS) entry which is preliminary data.</text>
</comment>
<evidence type="ECO:0000313" key="1">
    <source>
        <dbReference type="EMBL" id="MCC5600562.1"/>
    </source>
</evidence>
<dbReference type="EMBL" id="JAIVFQ010000019">
    <property type="protein sequence ID" value="MCC5600562.1"/>
    <property type="molecule type" value="Genomic_DNA"/>
</dbReference>
<dbReference type="Proteomes" id="UP001199525">
    <property type="component" value="Unassembled WGS sequence"/>
</dbReference>
<sequence>MTQIPIVRQILSDPDTGLLSYLSQQLQTPSFSHFKSQFGFYVDESCTQVTSVDDSLEIQTILLLTLKLSIIADSQTLLDEATVNAVEFQELLDAQIIRWSHFQFAIRSSQFAIADVIDN</sequence>
<name>A0ABS8IAP3_9NOSO</name>
<dbReference type="RefSeq" id="WP_229485629.1">
    <property type="nucleotide sequence ID" value="NZ_JAIVFQ010000019.1"/>
</dbReference>
<reference evidence="1 2" key="1">
    <citation type="journal article" date="2021" name="Microorganisms">
        <title>Genome Evolution of Filamentous Cyanobacterium Nostoc Species: From Facultative Symbiosis to Free Living.</title>
        <authorList>
            <person name="Huo D."/>
            <person name="Li H."/>
            <person name="Cai F."/>
            <person name="Guo X."/>
            <person name="Qiao Z."/>
            <person name="Wang W."/>
            <person name="Yu G."/>
            <person name="Li R."/>
        </authorList>
    </citation>
    <scope>NUCLEOTIDE SEQUENCE [LARGE SCALE GENOMIC DNA]</scope>
    <source>
        <strain evidence="1 2">CHAB 5714</strain>
    </source>
</reference>
<proteinExistence type="predicted"/>
<accession>A0ABS8IAP3</accession>
<protein>
    <submittedName>
        <fullName evidence="1">Uncharacterized protein</fullName>
    </submittedName>
</protein>
<gene>
    <name evidence="1" type="ORF">LC586_15360</name>
</gene>
<keyword evidence="2" id="KW-1185">Reference proteome</keyword>